<dbReference type="AlphaFoldDB" id="A0A6S7HCI2"/>
<feature type="coiled-coil region" evidence="1">
    <location>
        <begin position="39"/>
        <end position="83"/>
    </location>
</feature>
<gene>
    <name evidence="3" type="ORF">PACLA_8A007868</name>
</gene>
<feature type="compositionally biased region" description="Basic residues" evidence="2">
    <location>
        <begin position="1"/>
        <end position="16"/>
    </location>
</feature>
<keyword evidence="1" id="KW-0175">Coiled coil</keyword>
<sequence length="433" mass="49373">MGKKKSSNKTAARKRFPVGELSRKRQELKEIFLAKNASLQVAKKDIDNVSKRIKRHKEKIVLLSVEEQSLQAKRRKLEDKKTNKLRASLKRNLTIRRKAPSKLDPHNSEKLQCSLSVRSNRRRRKETLDVCQSIHGDAEGETSAALDGMWATMVNESTSGRLETYLDKSRKIRSKVIPSLMSKQVKEYQDSNDNMCRSLKILYEDGLLAKKKYKSICRNVKATVGQSITNPKLVYYDKLIAFIKSVDVQNVHDFASEFNKDTSKFEEPINGSYRDFCSYIKVLAELYIQVDQALGSESFFQHFGALPYHFRIAIGADGAPFGKDDEATAWLVSFLNVGKHIQSERDNFLLCGANCSENHPSMKQYAKKLMQDIAHIETQSYIISGFNCKFTVELVPSDMKWLSTMSGELNNAAYYFSPFGNVNDDNKRSEMDP</sequence>
<evidence type="ECO:0000313" key="4">
    <source>
        <dbReference type="Proteomes" id="UP001152795"/>
    </source>
</evidence>
<organism evidence="3 4">
    <name type="scientific">Paramuricea clavata</name>
    <name type="common">Red gorgonian</name>
    <name type="synonym">Violescent sea-whip</name>
    <dbReference type="NCBI Taxonomy" id="317549"/>
    <lineage>
        <taxon>Eukaryota</taxon>
        <taxon>Metazoa</taxon>
        <taxon>Cnidaria</taxon>
        <taxon>Anthozoa</taxon>
        <taxon>Octocorallia</taxon>
        <taxon>Malacalcyonacea</taxon>
        <taxon>Plexauridae</taxon>
        <taxon>Paramuricea</taxon>
    </lineage>
</organism>
<protein>
    <submittedName>
        <fullName evidence="3">Uncharacterized protein</fullName>
    </submittedName>
</protein>
<accession>A0A6S7HCI2</accession>
<comment type="caution">
    <text evidence="3">The sequence shown here is derived from an EMBL/GenBank/DDBJ whole genome shotgun (WGS) entry which is preliminary data.</text>
</comment>
<evidence type="ECO:0000256" key="1">
    <source>
        <dbReference type="SAM" id="Coils"/>
    </source>
</evidence>
<dbReference type="OrthoDB" id="5955834at2759"/>
<feature type="region of interest" description="Disordered" evidence="2">
    <location>
        <begin position="1"/>
        <end position="21"/>
    </location>
</feature>
<proteinExistence type="predicted"/>
<evidence type="ECO:0000313" key="3">
    <source>
        <dbReference type="EMBL" id="CAB4001959.1"/>
    </source>
</evidence>
<dbReference type="Proteomes" id="UP001152795">
    <property type="component" value="Unassembled WGS sequence"/>
</dbReference>
<evidence type="ECO:0000256" key="2">
    <source>
        <dbReference type="SAM" id="MobiDB-lite"/>
    </source>
</evidence>
<reference evidence="3" key="1">
    <citation type="submission" date="2020-04" db="EMBL/GenBank/DDBJ databases">
        <authorList>
            <person name="Alioto T."/>
            <person name="Alioto T."/>
            <person name="Gomez Garrido J."/>
        </authorList>
    </citation>
    <scope>NUCLEOTIDE SEQUENCE</scope>
    <source>
        <strain evidence="3">A484AB</strain>
    </source>
</reference>
<name>A0A6S7HCI2_PARCT</name>
<keyword evidence="4" id="KW-1185">Reference proteome</keyword>
<dbReference type="EMBL" id="CACRXK020004217">
    <property type="protein sequence ID" value="CAB4001959.1"/>
    <property type="molecule type" value="Genomic_DNA"/>
</dbReference>